<dbReference type="FunFam" id="1.50.10.10:FF:000021">
    <property type="entry name" value="N-acylglucosamine 2-epimerase"/>
    <property type="match status" value="1"/>
</dbReference>
<evidence type="ECO:0000256" key="1">
    <source>
        <dbReference type="ARBA" id="ARBA00008558"/>
    </source>
</evidence>
<dbReference type="Pfam" id="PF07221">
    <property type="entry name" value="GlcNAc_2-epim"/>
    <property type="match status" value="1"/>
</dbReference>
<proteinExistence type="inferred from homology"/>
<dbReference type="OrthoDB" id="618431at2"/>
<dbReference type="InterPro" id="IPR008928">
    <property type="entry name" value="6-hairpin_glycosidase_sf"/>
</dbReference>
<accession>A0A120MYF5</accession>
<dbReference type="SUPFAM" id="SSF48208">
    <property type="entry name" value="Six-hairpin glycosidases"/>
    <property type="match status" value="1"/>
</dbReference>
<evidence type="ECO:0000256" key="2">
    <source>
        <dbReference type="ARBA" id="ARBA00023235"/>
    </source>
</evidence>
<dbReference type="InterPro" id="IPR034116">
    <property type="entry name" value="AGE_dom"/>
</dbReference>
<dbReference type="EC" id="5.1.3.11" evidence="3"/>
<dbReference type="KEGG" id="mgot:MgSA37_01114"/>
<dbReference type="InterPro" id="IPR012341">
    <property type="entry name" value="6hp_glycosidase-like_sf"/>
</dbReference>
<comment type="similarity">
    <text evidence="1">Belongs to the N-acylglucosamine 2-epimerase family.</text>
</comment>
<name>A0A120MYF5_9SPHI</name>
<dbReference type="EMBL" id="AP017313">
    <property type="protein sequence ID" value="BAU52950.1"/>
    <property type="molecule type" value="Genomic_DNA"/>
</dbReference>
<dbReference type="RefSeq" id="WP_096350211.1">
    <property type="nucleotide sequence ID" value="NZ_AP017313.1"/>
</dbReference>
<keyword evidence="2 3" id="KW-0413">Isomerase</keyword>
<dbReference type="Proteomes" id="UP000218263">
    <property type="component" value="Chromosome"/>
</dbReference>
<evidence type="ECO:0000313" key="4">
    <source>
        <dbReference type="Proteomes" id="UP000218263"/>
    </source>
</evidence>
<dbReference type="GO" id="GO:0047736">
    <property type="term" value="F:cellobiose epimerase activity"/>
    <property type="evidence" value="ECO:0007669"/>
    <property type="project" value="UniProtKB-EC"/>
</dbReference>
<gene>
    <name evidence="3" type="primary">ce_2</name>
    <name evidence="3" type="ORF">MgSA37_01114</name>
</gene>
<dbReference type="PANTHER" id="PTHR15108">
    <property type="entry name" value="N-ACYLGLUCOSAMINE-2-EPIMERASE"/>
    <property type="match status" value="1"/>
</dbReference>
<dbReference type="InterPro" id="IPR010819">
    <property type="entry name" value="AGE/CE"/>
</dbReference>
<sequence length="398" mass="46271">MDLYKYKEIYRTNLLDDVIPFWVKNSEDKAYGGFFTCLDEVGEVYDTDKFIWLQCRQVWTLSMLYNQVEQNQEWLDMAVRGAAFLTKHGMDSEGNWYFSLTQSGEPLVQPYNIFSDCFAAMAFAQLFKACGDENYKVIALATFNNIIKRKENTKGIYNKAYPGTRNLQSFALPMILCNLVLEMEHIMDPEIVESIIQQGIHSVMDVFYKPELGLILENVAPDGSFVDSFEGRLINPGHAIESMWFIMDLATRTGDNELIKKAVDITINTLEYGWDKVYGGIFYFLDVKHNPPQQLEWDQKLWWVHVESLVSLLKGYQLTGDERCWHWFEKVHAYTFEHFCDSTNGEWFGYLDRRGKVLLKAKGGKWKGFFHVPRGLFQAWKTLDAILTKNEVLTPTEK</sequence>
<dbReference type="GO" id="GO:0005975">
    <property type="term" value="P:carbohydrate metabolic process"/>
    <property type="evidence" value="ECO:0007669"/>
    <property type="project" value="InterPro"/>
</dbReference>
<evidence type="ECO:0000313" key="3">
    <source>
        <dbReference type="EMBL" id="BAU52950.1"/>
    </source>
</evidence>
<protein>
    <submittedName>
        <fullName evidence="3">Cellobiose 2-epimerase</fullName>
        <ecNumber evidence="3">5.1.3.11</ecNumber>
    </submittedName>
</protein>
<keyword evidence="4" id="KW-1185">Reference proteome</keyword>
<dbReference type="GO" id="GO:0050121">
    <property type="term" value="F:N-acylglucosamine 2-epimerase activity"/>
    <property type="evidence" value="ECO:0007669"/>
    <property type="project" value="UniProtKB-EC"/>
</dbReference>
<dbReference type="AlphaFoldDB" id="A0A120MYF5"/>
<dbReference type="Gene3D" id="1.50.10.10">
    <property type="match status" value="1"/>
</dbReference>
<organism evidence="3 4">
    <name type="scientific">Mucilaginibacter gotjawali</name>
    <dbReference type="NCBI Taxonomy" id="1550579"/>
    <lineage>
        <taxon>Bacteria</taxon>
        <taxon>Pseudomonadati</taxon>
        <taxon>Bacteroidota</taxon>
        <taxon>Sphingobacteriia</taxon>
        <taxon>Sphingobacteriales</taxon>
        <taxon>Sphingobacteriaceae</taxon>
        <taxon>Mucilaginibacter</taxon>
    </lineage>
</organism>
<dbReference type="CDD" id="cd00249">
    <property type="entry name" value="AGE"/>
    <property type="match status" value="1"/>
</dbReference>
<reference evidence="3 4" key="1">
    <citation type="submission" date="2015-12" db="EMBL/GenBank/DDBJ databases">
        <title>Genome sequence of Mucilaginibacter gotjawali.</title>
        <authorList>
            <person name="Lee J.S."/>
            <person name="Lee K.C."/>
            <person name="Kim K.K."/>
            <person name="Lee B.W."/>
        </authorList>
    </citation>
    <scope>NUCLEOTIDE SEQUENCE [LARGE SCALE GENOMIC DNA]</scope>
    <source>
        <strain evidence="3 4">SA3-7</strain>
    </source>
</reference>